<evidence type="ECO:0000313" key="2">
    <source>
        <dbReference type="Proteomes" id="UP000734854"/>
    </source>
</evidence>
<evidence type="ECO:0000313" key="1">
    <source>
        <dbReference type="EMBL" id="KAG6484507.1"/>
    </source>
</evidence>
<reference evidence="1 2" key="1">
    <citation type="submission" date="2020-08" db="EMBL/GenBank/DDBJ databases">
        <title>Plant Genome Project.</title>
        <authorList>
            <person name="Zhang R.-G."/>
        </authorList>
    </citation>
    <scope>NUCLEOTIDE SEQUENCE [LARGE SCALE GENOMIC DNA]</scope>
    <source>
        <tissue evidence="1">Rhizome</tissue>
    </source>
</reference>
<protein>
    <submittedName>
        <fullName evidence="1">Uncharacterized protein</fullName>
    </submittedName>
</protein>
<comment type="caution">
    <text evidence="1">The sequence shown here is derived from an EMBL/GenBank/DDBJ whole genome shotgun (WGS) entry which is preliminary data.</text>
</comment>
<dbReference type="GO" id="GO:0010008">
    <property type="term" value="C:endosome membrane"/>
    <property type="evidence" value="ECO:0007669"/>
    <property type="project" value="TreeGrafter"/>
</dbReference>
<dbReference type="Proteomes" id="UP000734854">
    <property type="component" value="Unassembled WGS sequence"/>
</dbReference>
<dbReference type="PANTHER" id="PTHR16023">
    <property type="entry name" value="TAX1 BINDING PROTEIN-RELATED"/>
    <property type="match status" value="1"/>
</dbReference>
<dbReference type="GO" id="GO:0006661">
    <property type="term" value="P:phosphatidylinositol biosynthetic process"/>
    <property type="evidence" value="ECO:0007669"/>
    <property type="project" value="InterPro"/>
</dbReference>
<dbReference type="AlphaFoldDB" id="A0A8J5FI09"/>
<dbReference type="InterPro" id="IPR026825">
    <property type="entry name" value="Vac14"/>
</dbReference>
<sequence>MGDASLISADVLSNLADEIYDNQMNATLEIECIVKQLSLSGEHDKIFNQSTMEFASSPQANHKKRELIGLRAATFGLRSKVVRHLAVDELIGTVEITAADAFSHLLQVRWHVT</sequence>
<name>A0A8J5FI09_ZINOF</name>
<dbReference type="PANTHER" id="PTHR16023:SF0">
    <property type="entry name" value="PROTEIN VAC14 HOMOLOG"/>
    <property type="match status" value="1"/>
</dbReference>
<dbReference type="GO" id="GO:0070772">
    <property type="term" value="C:PAS complex"/>
    <property type="evidence" value="ECO:0007669"/>
    <property type="project" value="InterPro"/>
</dbReference>
<proteinExistence type="predicted"/>
<accession>A0A8J5FI09</accession>
<organism evidence="1 2">
    <name type="scientific">Zingiber officinale</name>
    <name type="common">Ginger</name>
    <name type="synonym">Amomum zingiber</name>
    <dbReference type="NCBI Taxonomy" id="94328"/>
    <lineage>
        <taxon>Eukaryota</taxon>
        <taxon>Viridiplantae</taxon>
        <taxon>Streptophyta</taxon>
        <taxon>Embryophyta</taxon>
        <taxon>Tracheophyta</taxon>
        <taxon>Spermatophyta</taxon>
        <taxon>Magnoliopsida</taxon>
        <taxon>Liliopsida</taxon>
        <taxon>Zingiberales</taxon>
        <taxon>Zingiberaceae</taxon>
        <taxon>Zingiber</taxon>
    </lineage>
</organism>
<dbReference type="EMBL" id="JACMSC010000015">
    <property type="protein sequence ID" value="KAG6484507.1"/>
    <property type="molecule type" value="Genomic_DNA"/>
</dbReference>
<keyword evidence="2" id="KW-1185">Reference proteome</keyword>
<gene>
    <name evidence="1" type="ORF">ZIOFF_053025</name>
</gene>